<evidence type="ECO:0000256" key="2">
    <source>
        <dbReference type="ARBA" id="ARBA00022598"/>
    </source>
</evidence>
<dbReference type="Gene3D" id="3.90.190.20">
    <property type="entry name" value="Mur ligase, C-terminal domain"/>
    <property type="match status" value="1"/>
</dbReference>
<dbReference type="InterPro" id="IPR000713">
    <property type="entry name" value="Mur_ligase_N"/>
</dbReference>
<dbReference type="Gene3D" id="3.40.1390.10">
    <property type="entry name" value="MurE/MurF, N-terminal domain"/>
    <property type="match status" value="1"/>
</dbReference>
<keyword evidence="16" id="KW-1185">Reference proteome</keyword>
<feature type="binding site" evidence="10">
    <location>
        <begin position="115"/>
        <end position="121"/>
    </location>
    <ligand>
        <name>ATP</name>
        <dbReference type="ChEBI" id="CHEBI:30616"/>
    </ligand>
</feature>
<dbReference type="PANTHER" id="PTHR43024">
    <property type="entry name" value="UDP-N-ACETYLMURAMOYL-TRIPEPTIDE--D-ALANYL-D-ALANINE LIGASE"/>
    <property type="match status" value="1"/>
</dbReference>
<evidence type="ECO:0000256" key="8">
    <source>
        <dbReference type="ARBA" id="ARBA00023306"/>
    </source>
</evidence>
<dbReference type="SUPFAM" id="SSF53244">
    <property type="entry name" value="MurD-like peptide ligases, peptide-binding domain"/>
    <property type="match status" value="1"/>
</dbReference>
<evidence type="ECO:0000313" key="16">
    <source>
        <dbReference type="Proteomes" id="UP000501466"/>
    </source>
</evidence>
<comment type="function">
    <text evidence="10 11">Involved in cell wall formation. Catalyzes the final step in the synthesis of UDP-N-acetylmuramoyl-pentapeptide, the precursor of murein.</text>
</comment>
<dbReference type="InterPro" id="IPR036565">
    <property type="entry name" value="Mur-like_cat_sf"/>
</dbReference>
<dbReference type="Pfam" id="PF08245">
    <property type="entry name" value="Mur_ligase_M"/>
    <property type="match status" value="1"/>
</dbReference>
<evidence type="ECO:0000259" key="12">
    <source>
        <dbReference type="Pfam" id="PF01225"/>
    </source>
</evidence>
<keyword evidence="3 10" id="KW-0132">Cell division</keyword>
<comment type="similarity">
    <text evidence="10">Belongs to the MurCDEF family. MurF subfamily.</text>
</comment>
<dbReference type="PANTHER" id="PTHR43024:SF1">
    <property type="entry name" value="UDP-N-ACETYLMURAMOYL-TRIPEPTIDE--D-ALANYL-D-ALANINE LIGASE"/>
    <property type="match status" value="1"/>
</dbReference>
<proteinExistence type="inferred from homology"/>
<feature type="domain" description="Mur ligase N-terminal catalytic" evidence="12">
    <location>
        <begin position="33"/>
        <end position="99"/>
    </location>
</feature>
<dbReference type="NCBIfam" id="TIGR01143">
    <property type="entry name" value="murF"/>
    <property type="match status" value="1"/>
</dbReference>
<dbReference type="Pfam" id="PF02875">
    <property type="entry name" value="Mur_ligase_C"/>
    <property type="match status" value="1"/>
</dbReference>
<evidence type="ECO:0000313" key="15">
    <source>
        <dbReference type="EMBL" id="BBP42907.1"/>
    </source>
</evidence>
<evidence type="ECO:0000256" key="3">
    <source>
        <dbReference type="ARBA" id="ARBA00022618"/>
    </source>
</evidence>
<name>A0A6F8PLI5_9GAMM</name>
<keyword evidence="4 10" id="KW-0547">Nucleotide-binding</keyword>
<keyword evidence="7 10" id="KW-0573">Peptidoglycan synthesis</keyword>
<dbReference type="SUPFAM" id="SSF53623">
    <property type="entry name" value="MurD-like peptide ligases, catalytic domain"/>
    <property type="match status" value="1"/>
</dbReference>
<protein>
    <recommendedName>
        <fullName evidence="10 11">UDP-N-acetylmuramoyl-tripeptide--D-alanyl-D-alanine ligase</fullName>
        <ecNumber evidence="10 11">6.3.2.10</ecNumber>
    </recommendedName>
    <alternativeName>
        <fullName evidence="10">D-alanyl-D-alanine-adding enzyme</fullName>
    </alternativeName>
</protein>
<dbReference type="RefSeq" id="WP_173290741.1">
    <property type="nucleotide sequence ID" value="NZ_AP021888.1"/>
</dbReference>
<evidence type="ECO:0000256" key="5">
    <source>
        <dbReference type="ARBA" id="ARBA00022840"/>
    </source>
</evidence>
<keyword evidence="2 10" id="KW-0436">Ligase</keyword>
<dbReference type="InterPro" id="IPR013221">
    <property type="entry name" value="Mur_ligase_cen"/>
</dbReference>
<evidence type="ECO:0000256" key="9">
    <source>
        <dbReference type="ARBA" id="ARBA00023316"/>
    </source>
</evidence>
<keyword evidence="8 10" id="KW-0131">Cell cycle</keyword>
<dbReference type="EC" id="6.3.2.10" evidence="10 11"/>
<reference evidence="16" key="1">
    <citation type="submission" date="2019-11" db="EMBL/GenBank/DDBJ databases">
        <title>Isolation and characterization of two novel species in the genus Thiomicrorhabdus.</title>
        <authorList>
            <person name="Mochizuki J."/>
            <person name="Kojima H."/>
            <person name="Fukui M."/>
        </authorList>
    </citation>
    <scope>NUCLEOTIDE SEQUENCE [LARGE SCALE GENOMIC DNA]</scope>
    <source>
        <strain evidence="16">AkT22</strain>
    </source>
</reference>
<gene>
    <name evidence="10 15" type="primary">murF</name>
    <name evidence="15" type="ORF">THMIRHAT_06530</name>
</gene>
<dbReference type="Pfam" id="PF01225">
    <property type="entry name" value="Mur_ligase"/>
    <property type="match status" value="1"/>
</dbReference>
<dbReference type="InterPro" id="IPR004101">
    <property type="entry name" value="Mur_ligase_C"/>
</dbReference>
<dbReference type="InterPro" id="IPR005863">
    <property type="entry name" value="UDP-N-AcMur_synth"/>
</dbReference>
<dbReference type="GO" id="GO:0005737">
    <property type="term" value="C:cytoplasm"/>
    <property type="evidence" value="ECO:0007669"/>
    <property type="project" value="UniProtKB-SubCell"/>
</dbReference>
<dbReference type="InterPro" id="IPR036615">
    <property type="entry name" value="Mur_ligase_C_dom_sf"/>
</dbReference>
<keyword evidence="5 10" id="KW-0067">ATP-binding</keyword>
<dbReference type="Proteomes" id="UP000501466">
    <property type="component" value="Chromosome"/>
</dbReference>
<dbReference type="InterPro" id="IPR035911">
    <property type="entry name" value="MurE/MurF_N"/>
</dbReference>
<evidence type="ECO:0000256" key="4">
    <source>
        <dbReference type="ARBA" id="ARBA00022741"/>
    </source>
</evidence>
<dbReference type="KEGG" id="tzo:THMIRHAT_06530"/>
<organism evidence="15 16">
    <name type="scientific">Thiosulfativibrio zosterae</name>
    <dbReference type="NCBI Taxonomy" id="2675053"/>
    <lineage>
        <taxon>Bacteria</taxon>
        <taxon>Pseudomonadati</taxon>
        <taxon>Pseudomonadota</taxon>
        <taxon>Gammaproteobacteria</taxon>
        <taxon>Thiotrichales</taxon>
        <taxon>Piscirickettsiaceae</taxon>
        <taxon>Thiosulfativibrio</taxon>
    </lineage>
</organism>
<comment type="subcellular location">
    <subcellularLocation>
        <location evidence="10 11">Cytoplasm</location>
    </subcellularLocation>
</comment>
<dbReference type="GO" id="GO:0047480">
    <property type="term" value="F:UDP-N-acetylmuramoyl-tripeptide-D-alanyl-D-alanine ligase activity"/>
    <property type="evidence" value="ECO:0007669"/>
    <property type="project" value="UniProtKB-UniRule"/>
</dbReference>
<feature type="domain" description="Mur ligase central" evidence="14">
    <location>
        <begin position="113"/>
        <end position="302"/>
    </location>
</feature>
<evidence type="ECO:0000256" key="1">
    <source>
        <dbReference type="ARBA" id="ARBA00022490"/>
    </source>
</evidence>
<keyword evidence="9 10" id="KW-0961">Cell wall biogenesis/degradation</keyword>
<sequence length="467" mass="50121">MTWTLKQLSDAVKGQVISASADAESITFERMITDSRQIQDGDCYVALQGQKFDGHDFIPQAIKHGVAVILASNPEVAQHLDIPVVLVSDTRIALGQFAAWHRLQCPLKTLFAITGSNGKTTCKTMLHSVLAHLGHTLATEGNLNNDYGVPRTLLNIQPSHDYAVIEMGANHGGEIQYLTHLAQPNVAMITQASKAHLEGFGSLQGVINTKGEIFEGLLPGGKAIINLDSPGSEQWLASCQALDRQVLSFGRSEQADVRVLKVTQNDIGIQVDLKLPDQSQVQVQLSVLGPHNAMNVAGVIACGWAAGLNWAQIQPGLVNFRAVSGRLMTYPLKQGVLIDDSYNANPTSVKAGIDTLMGLNGQHLVCLGSMAELGEQSLAAHQSVIDYAMNAGVESIFVMGAGYAECQSNDAKVQWFASHDAMIEAAQNTIQQNVEIKMNILVKGSRSAGMEVVSQTLISNNKQTHNG</sequence>
<keyword evidence="1 10" id="KW-0963">Cytoplasm</keyword>
<dbReference type="GO" id="GO:0051301">
    <property type="term" value="P:cell division"/>
    <property type="evidence" value="ECO:0007669"/>
    <property type="project" value="UniProtKB-KW"/>
</dbReference>
<comment type="pathway">
    <text evidence="10 11">Cell wall biogenesis; peptidoglycan biosynthesis.</text>
</comment>
<dbReference type="HAMAP" id="MF_02019">
    <property type="entry name" value="MurF"/>
    <property type="match status" value="1"/>
</dbReference>
<evidence type="ECO:0000256" key="11">
    <source>
        <dbReference type="RuleBase" id="RU004136"/>
    </source>
</evidence>
<dbReference type="GO" id="GO:0008360">
    <property type="term" value="P:regulation of cell shape"/>
    <property type="evidence" value="ECO:0007669"/>
    <property type="project" value="UniProtKB-KW"/>
</dbReference>
<dbReference type="SUPFAM" id="SSF63418">
    <property type="entry name" value="MurE/MurF N-terminal domain"/>
    <property type="match status" value="1"/>
</dbReference>
<comment type="catalytic activity">
    <reaction evidence="10 11">
        <text>D-alanyl-D-alanine + UDP-N-acetyl-alpha-D-muramoyl-L-alanyl-gamma-D-glutamyl-meso-2,6-diaminopimelate + ATP = UDP-N-acetyl-alpha-D-muramoyl-L-alanyl-gamma-D-glutamyl-meso-2,6-diaminopimeloyl-D-alanyl-D-alanine + ADP + phosphate + H(+)</text>
        <dbReference type="Rhea" id="RHEA:28374"/>
        <dbReference type="ChEBI" id="CHEBI:15378"/>
        <dbReference type="ChEBI" id="CHEBI:30616"/>
        <dbReference type="ChEBI" id="CHEBI:43474"/>
        <dbReference type="ChEBI" id="CHEBI:57822"/>
        <dbReference type="ChEBI" id="CHEBI:61386"/>
        <dbReference type="ChEBI" id="CHEBI:83905"/>
        <dbReference type="ChEBI" id="CHEBI:456216"/>
        <dbReference type="EC" id="6.3.2.10"/>
    </reaction>
</comment>
<keyword evidence="6 10" id="KW-0133">Cell shape</keyword>
<dbReference type="GO" id="GO:0071555">
    <property type="term" value="P:cell wall organization"/>
    <property type="evidence" value="ECO:0007669"/>
    <property type="project" value="UniProtKB-KW"/>
</dbReference>
<dbReference type="AlphaFoldDB" id="A0A6F8PLI5"/>
<evidence type="ECO:0000256" key="6">
    <source>
        <dbReference type="ARBA" id="ARBA00022960"/>
    </source>
</evidence>
<evidence type="ECO:0000259" key="13">
    <source>
        <dbReference type="Pfam" id="PF02875"/>
    </source>
</evidence>
<dbReference type="GO" id="GO:0005524">
    <property type="term" value="F:ATP binding"/>
    <property type="evidence" value="ECO:0007669"/>
    <property type="project" value="UniProtKB-UniRule"/>
</dbReference>
<dbReference type="UniPathway" id="UPA00219"/>
<feature type="domain" description="Mur ligase C-terminal" evidence="13">
    <location>
        <begin position="325"/>
        <end position="446"/>
    </location>
</feature>
<dbReference type="InterPro" id="IPR051046">
    <property type="entry name" value="MurCDEF_CellWall_CoF430Synth"/>
</dbReference>
<accession>A0A6F8PLI5</accession>
<dbReference type="EMBL" id="AP021888">
    <property type="protein sequence ID" value="BBP42907.1"/>
    <property type="molecule type" value="Genomic_DNA"/>
</dbReference>
<evidence type="ECO:0000259" key="14">
    <source>
        <dbReference type="Pfam" id="PF08245"/>
    </source>
</evidence>
<evidence type="ECO:0000256" key="7">
    <source>
        <dbReference type="ARBA" id="ARBA00022984"/>
    </source>
</evidence>
<dbReference type="Gene3D" id="3.40.1190.10">
    <property type="entry name" value="Mur-like, catalytic domain"/>
    <property type="match status" value="1"/>
</dbReference>
<dbReference type="GO" id="GO:0009252">
    <property type="term" value="P:peptidoglycan biosynthetic process"/>
    <property type="evidence" value="ECO:0007669"/>
    <property type="project" value="UniProtKB-UniRule"/>
</dbReference>
<evidence type="ECO:0000256" key="10">
    <source>
        <dbReference type="HAMAP-Rule" id="MF_02019"/>
    </source>
</evidence>